<dbReference type="AlphaFoldDB" id="R7QMW5"/>
<evidence type="ECO:0000256" key="1">
    <source>
        <dbReference type="SAM" id="MobiDB-lite"/>
    </source>
</evidence>
<proteinExistence type="predicted"/>
<dbReference type="PANTHER" id="PTHR12277:SF81">
    <property type="entry name" value="PROTEIN ABHD13"/>
    <property type="match status" value="1"/>
</dbReference>
<dbReference type="PhylomeDB" id="R7QMW5"/>
<keyword evidence="2" id="KW-0812">Transmembrane</keyword>
<dbReference type="GeneID" id="17326731"/>
<dbReference type="RefSeq" id="XP_005719014.1">
    <property type="nucleotide sequence ID" value="XM_005718957.1"/>
</dbReference>
<dbReference type="OrthoDB" id="10249433at2759"/>
<dbReference type="GO" id="GO:0008474">
    <property type="term" value="F:palmitoyl-(protein) hydrolase activity"/>
    <property type="evidence" value="ECO:0007669"/>
    <property type="project" value="TreeGrafter"/>
</dbReference>
<dbReference type="Gene3D" id="3.40.50.1820">
    <property type="entry name" value="alpha/beta hydrolase"/>
    <property type="match status" value="1"/>
</dbReference>
<keyword evidence="2" id="KW-0472">Membrane</keyword>
<dbReference type="InterPro" id="IPR029058">
    <property type="entry name" value="AB_hydrolase_fold"/>
</dbReference>
<gene>
    <name evidence="3" type="ORF">CHC_T00000105001</name>
</gene>
<accession>R7QMW5</accession>
<keyword evidence="2" id="KW-1133">Transmembrane helix</keyword>
<evidence type="ECO:0000256" key="2">
    <source>
        <dbReference type="SAM" id="Phobius"/>
    </source>
</evidence>
<dbReference type="Gramene" id="CDF39103">
    <property type="protein sequence ID" value="CDF39103"/>
    <property type="gene ID" value="CHC_T00000105001"/>
</dbReference>
<reference evidence="4" key="1">
    <citation type="journal article" date="2013" name="Proc. Natl. Acad. Sci. U.S.A.">
        <title>Genome structure and metabolic features in the red seaweed Chondrus crispus shed light on evolution of the Archaeplastida.</title>
        <authorList>
            <person name="Collen J."/>
            <person name="Porcel B."/>
            <person name="Carre W."/>
            <person name="Ball S.G."/>
            <person name="Chaparro C."/>
            <person name="Tonon T."/>
            <person name="Barbeyron T."/>
            <person name="Michel G."/>
            <person name="Noel B."/>
            <person name="Valentin K."/>
            <person name="Elias M."/>
            <person name="Artiguenave F."/>
            <person name="Arun A."/>
            <person name="Aury J.M."/>
            <person name="Barbosa-Neto J.F."/>
            <person name="Bothwell J.H."/>
            <person name="Bouget F.Y."/>
            <person name="Brillet L."/>
            <person name="Cabello-Hurtado F."/>
            <person name="Capella-Gutierrez S."/>
            <person name="Charrier B."/>
            <person name="Cladiere L."/>
            <person name="Cock J.M."/>
            <person name="Coelho S.M."/>
            <person name="Colleoni C."/>
            <person name="Czjzek M."/>
            <person name="Da Silva C."/>
            <person name="Delage L."/>
            <person name="Denoeud F."/>
            <person name="Deschamps P."/>
            <person name="Dittami S.M."/>
            <person name="Gabaldon T."/>
            <person name="Gachon C.M."/>
            <person name="Groisillier A."/>
            <person name="Herve C."/>
            <person name="Jabbari K."/>
            <person name="Katinka M."/>
            <person name="Kloareg B."/>
            <person name="Kowalczyk N."/>
            <person name="Labadie K."/>
            <person name="Leblanc C."/>
            <person name="Lopez P.J."/>
            <person name="McLachlan D.H."/>
            <person name="Meslet-Cladiere L."/>
            <person name="Moustafa A."/>
            <person name="Nehr Z."/>
            <person name="Nyvall Collen P."/>
            <person name="Panaud O."/>
            <person name="Partensky F."/>
            <person name="Poulain J."/>
            <person name="Rensing S.A."/>
            <person name="Rousvoal S."/>
            <person name="Samson G."/>
            <person name="Symeonidi A."/>
            <person name="Weissenbach J."/>
            <person name="Zambounis A."/>
            <person name="Wincker P."/>
            <person name="Boyen C."/>
        </authorList>
    </citation>
    <scope>NUCLEOTIDE SEQUENCE [LARGE SCALE GENOMIC DNA]</scope>
    <source>
        <strain evidence="4">cv. Stackhouse</strain>
    </source>
</reference>
<feature type="transmembrane region" description="Helical" evidence="2">
    <location>
        <begin position="20"/>
        <end position="41"/>
    </location>
</feature>
<dbReference type="PANTHER" id="PTHR12277">
    <property type="entry name" value="ALPHA/BETA HYDROLASE DOMAIN-CONTAINING PROTEIN"/>
    <property type="match status" value="1"/>
</dbReference>
<dbReference type="KEGG" id="ccp:CHC_T00000105001"/>
<evidence type="ECO:0000313" key="4">
    <source>
        <dbReference type="Proteomes" id="UP000012073"/>
    </source>
</evidence>
<dbReference type="GO" id="GO:0016020">
    <property type="term" value="C:membrane"/>
    <property type="evidence" value="ECO:0007669"/>
    <property type="project" value="TreeGrafter"/>
</dbReference>
<organism evidence="3 4">
    <name type="scientific">Chondrus crispus</name>
    <name type="common">Carrageen Irish moss</name>
    <name type="synonym">Polymorpha crispa</name>
    <dbReference type="NCBI Taxonomy" id="2769"/>
    <lineage>
        <taxon>Eukaryota</taxon>
        <taxon>Rhodophyta</taxon>
        <taxon>Florideophyceae</taxon>
        <taxon>Rhodymeniophycidae</taxon>
        <taxon>Gigartinales</taxon>
        <taxon>Gigartinaceae</taxon>
        <taxon>Chondrus</taxon>
    </lineage>
</organism>
<feature type="region of interest" description="Disordered" evidence="1">
    <location>
        <begin position="303"/>
        <end position="330"/>
    </location>
</feature>
<name>R7QMW5_CHOCR</name>
<sequence length="330" mass="37129">MCPVLPRKVDPPAKVALKAMFLLGLGTCIITAVTIAVFWVIQDSLVYKPTKVWRGSPSVSGMPHYDDVNYCTTDGAEISGWFIRQPPGHFKNARTLVYFHGTDKNASFRLKKVIGFYEHCKCNILLLSYRGYGLSTGKPNERGMRIDAESAYDYLQSRGDVNVGPGGNLWVYGESLGGAVAIHFSKVYQHCINALILENTFTSLLDMIKLEFPILGVFRYLSRNRWQSKKRIGDLSIPLLFLSGLKDSYIPPDMMKQMHQLASKSSLKEFVEFEKGTHNRTWTLDGFYESVARFMDRVESQGAETKALQDTRESISPRGKDDSNRLATAT</sequence>
<dbReference type="SUPFAM" id="SSF53474">
    <property type="entry name" value="alpha/beta-Hydrolases"/>
    <property type="match status" value="1"/>
</dbReference>
<feature type="compositionally biased region" description="Basic and acidic residues" evidence="1">
    <location>
        <begin position="307"/>
        <end position="324"/>
    </location>
</feature>
<dbReference type="Proteomes" id="UP000012073">
    <property type="component" value="Unassembled WGS sequence"/>
</dbReference>
<protein>
    <recommendedName>
        <fullName evidence="5">Serine aminopeptidase S33 domain-containing protein</fullName>
    </recommendedName>
</protein>
<keyword evidence="4" id="KW-1185">Reference proteome</keyword>
<evidence type="ECO:0008006" key="5">
    <source>
        <dbReference type="Google" id="ProtNLM"/>
    </source>
</evidence>
<dbReference type="STRING" id="2769.R7QMW5"/>
<dbReference type="EMBL" id="HG002000">
    <property type="protein sequence ID" value="CDF39103.1"/>
    <property type="molecule type" value="Genomic_DNA"/>
</dbReference>
<evidence type="ECO:0000313" key="3">
    <source>
        <dbReference type="EMBL" id="CDF39103.1"/>
    </source>
</evidence>